<dbReference type="Pfam" id="PF00483">
    <property type="entry name" value="NTP_transferase"/>
    <property type="match status" value="1"/>
</dbReference>
<dbReference type="KEGG" id="pbf:CFX0092_B0609"/>
<gene>
    <name evidence="2" type="ORF">CFX0092_B0609</name>
</gene>
<evidence type="ECO:0000259" key="1">
    <source>
        <dbReference type="Pfam" id="PF00483"/>
    </source>
</evidence>
<protein>
    <submittedName>
        <fullName evidence="2">Glucose-1-phosphate cytidylyltransferase</fullName>
    </submittedName>
</protein>
<reference evidence="2" key="1">
    <citation type="submission" date="2016-01" db="EMBL/GenBank/DDBJ databases">
        <authorList>
            <person name="Mcilroy J.S."/>
            <person name="Karst M S."/>
            <person name="Albertsen M."/>
        </authorList>
    </citation>
    <scope>NUCLEOTIDE SEQUENCE</scope>
    <source>
        <strain evidence="2">Cfx-K</strain>
    </source>
</reference>
<proteinExistence type="predicted"/>
<sequence>MNNENIPVIIFCGGEGTRMRGGTLTKKELVEIGGRPIIWHVMRIYSAYGFRKFVLPLGYEAGQLKRYFLDYEAMTRDFTVTLGDRSAEIDFRGPEEHPAWQVSLVDTGLRTDKAGRIARVADYLTADRFCVTYGDGVGNVDLDALMAFHRAHGKPVTITAVRPKHYQYGTMVAADDGRVSEYVQYPELPYWINAGFMVFERSALEWMRGGDGVALETGVLQEMIAADQLMMYRHHGFWQSMDTLKDANDLERLWERGAPWKIWD</sequence>
<dbReference type="PANTHER" id="PTHR47183">
    <property type="entry name" value="GLUCOSE-1-PHOSPHATE CYTIDYLYLTRANSFERASE-RELATED"/>
    <property type="match status" value="1"/>
</dbReference>
<evidence type="ECO:0000313" key="2">
    <source>
        <dbReference type="EMBL" id="CUS06143.1"/>
    </source>
</evidence>
<dbReference type="Gene3D" id="3.90.550.10">
    <property type="entry name" value="Spore Coat Polysaccharide Biosynthesis Protein SpsA, Chain A"/>
    <property type="match status" value="1"/>
</dbReference>
<keyword evidence="2" id="KW-0548">Nucleotidyltransferase</keyword>
<dbReference type="EMBL" id="LN890656">
    <property type="protein sequence ID" value="CUS06143.1"/>
    <property type="molecule type" value="Genomic_DNA"/>
</dbReference>
<name>A0A170PJY8_9CHLR</name>
<dbReference type="GO" id="GO:0047343">
    <property type="term" value="F:glucose-1-phosphate cytidylyltransferase activity"/>
    <property type="evidence" value="ECO:0007669"/>
    <property type="project" value="InterPro"/>
</dbReference>
<evidence type="ECO:0000313" key="3">
    <source>
        <dbReference type="Proteomes" id="UP000215027"/>
    </source>
</evidence>
<dbReference type="PANTHER" id="PTHR47183:SF1">
    <property type="entry name" value="GLUCOSE-1-PHOSPHATE CYTIDYLYLTRANSFERASE"/>
    <property type="match status" value="1"/>
</dbReference>
<dbReference type="InterPro" id="IPR029044">
    <property type="entry name" value="Nucleotide-diphossugar_trans"/>
</dbReference>
<feature type="domain" description="Nucleotidyl transferase" evidence="1">
    <location>
        <begin position="9"/>
        <end position="230"/>
    </location>
</feature>
<dbReference type="Proteomes" id="UP000215027">
    <property type="component" value="Chromosome II"/>
</dbReference>
<dbReference type="AlphaFoldDB" id="A0A170PJY8"/>
<dbReference type="InterPro" id="IPR005835">
    <property type="entry name" value="NTP_transferase_dom"/>
</dbReference>
<dbReference type="InterPro" id="IPR013446">
    <property type="entry name" value="G1P_cyt_trans-like"/>
</dbReference>
<keyword evidence="2" id="KW-0808">Transferase</keyword>
<keyword evidence="3" id="KW-1185">Reference proteome</keyword>
<organism evidence="2 3">
    <name type="scientific">Candidatus Promineifilum breve</name>
    <dbReference type="NCBI Taxonomy" id="1806508"/>
    <lineage>
        <taxon>Bacteria</taxon>
        <taxon>Bacillati</taxon>
        <taxon>Chloroflexota</taxon>
        <taxon>Ardenticatenia</taxon>
        <taxon>Candidatus Promineifilales</taxon>
        <taxon>Candidatus Promineifilaceae</taxon>
        <taxon>Candidatus Promineifilum</taxon>
    </lineage>
</organism>
<dbReference type="OrthoDB" id="9803871at2"/>
<dbReference type="RefSeq" id="WP_095045459.1">
    <property type="nucleotide sequence ID" value="NZ_LN890656.1"/>
</dbReference>
<dbReference type="SUPFAM" id="SSF53448">
    <property type="entry name" value="Nucleotide-diphospho-sugar transferases"/>
    <property type="match status" value="1"/>
</dbReference>
<accession>A0A170PJY8</accession>